<keyword evidence="3" id="KW-1185">Reference proteome</keyword>
<gene>
    <name evidence="2" type="ORF">DVH02_12515</name>
</gene>
<dbReference type="Pfam" id="PF11706">
    <property type="entry name" value="zf-CGNR"/>
    <property type="match status" value="1"/>
</dbReference>
<dbReference type="EMBL" id="QQNA01000085">
    <property type="protein sequence ID" value="RDG37807.1"/>
    <property type="molecule type" value="Genomic_DNA"/>
</dbReference>
<dbReference type="InterPro" id="IPR021005">
    <property type="entry name" value="Znf_CGNR"/>
</dbReference>
<dbReference type="Gene3D" id="1.10.3300.10">
    <property type="entry name" value="Jann2411-like domain"/>
    <property type="match status" value="1"/>
</dbReference>
<proteinExistence type="predicted"/>
<evidence type="ECO:0000259" key="1">
    <source>
        <dbReference type="Pfam" id="PF11706"/>
    </source>
</evidence>
<protein>
    <submittedName>
        <fullName evidence="2">Zf-CGNR multi-domain protein</fullName>
    </submittedName>
</protein>
<organism evidence="2 3">
    <name type="scientific">Streptomyces corynorhini</name>
    <dbReference type="NCBI Taxonomy" id="2282652"/>
    <lineage>
        <taxon>Bacteria</taxon>
        <taxon>Bacillati</taxon>
        <taxon>Actinomycetota</taxon>
        <taxon>Actinomycetes</taxon>
        <taxon>Kitasatosporales</taxon>
        <taxon>Streptomycetaceae</taxon>
        <taxon>Streptomyces</taxon>
    </lineage>
</organism>
<dbReference type="Proteomes" id="UP000253741">
    <property type="component" value="Unassembled WGS sequence"/>
</dbReference>
<feature type="domain" description="Zinc finger CGNR" evidence="1">
    <location>
        <begin position="146"/>
        <end position="189"/>
    </location>
</feature>
<dbReference type="InterPro" id="IPR010852">
    <property type="entry name" value="ABATE"/>
</dbReference>
<sequence>MKVLFSNYSFGAGLATDLVNTSAIVWTSAGEVLTDPAALARFLDEHEARLDALPGGALPTGTDLAQVHALRQETRALLAAEHEDEVARGANELAARASAAPALLRNPAGEWEWQVTTDPSASVADELGALVGIGLLGVLHTLSHARFRHCASPVCAGMFVDTSKAGRRRYCMPGLCGNRLNVANYRARHQGGAARPGDGSGTGAR</sequence>
<reference evidence="2 3" key="1">
    <citation type="submission" date="2018-07" db="EMBL/GenBank/DDBJ databases">
        <title>Streptomyces species from bats.</title>
        <authorList>
            <person name="Dunlap C."/>
        </authorList>
    </citation>
    <scope>NUCLEOTIDE SEQUENCE [LARGE SCALE GENOMIC DNA]</scope>
    <source>
        <strain evidence="2 3">AC230</strain>
    </source>
</reference>
<comment type="caution">
    <text evidence="2">The sequence shown here is derived from an EMBL/GenBank/DDBJ whole genome shotgun (WGS) entry which is preliminary data.</text>
</comment>
<name>A0A370B7M5_9ACTN</name>
<accession>A0A370B7M5</accession>
<dbReference type="PANTHER" id="PTHR35525:SF3">
    <property type="entry name" value="BLL6575 PROTEIN"/>
    <property type="match status" value="1"/>
</dbReference>
<dbReference type="OrthoDB" id="3531194at2"/>
<dbReference type="InterPro" id="IPR023286">
    <property type="entry name" value="ABATE_dom_sf"/>
</dbReference>
<dbReference type="PANTHER" id="PTHR35525">
    <property type="entry name" value="BLL6575 PROTEIN"/>
    <property type="match status" value="1"/>
</dbReference>
<dbReference type="SUPFAM" id="SSF160904">
    <property type="entry name" value="Jann2411-like"/>
    <property type="match status" value="1"/>
</dbReference>
<evidence type="ECO:0000313" key="3">
    <source>
        <dbReference type="Proteomes" id="UP000253741"/>
    </source>
</evidence>
<dbReference type="AlphaFoldDB" id="A0A370B7M5"/>
<evidence type="ECO:0000313" key="2">
    <source>
        <dbReference type="EMBL" id="RDG37807.1"/>
    </source>
</evidence>
<dbReference type="Pfam" id="PF07336">
    <property type="entry name" value="ABATE"/>
    <property type="match status" value="1"/>
</dbReference>